<dbReference type="GO" id="GO:0016740">
    <property type="term" value="F:transferase activity"/>
    <property type="evidence" value="ECO:0007669"/>
    <property type="project" value="UniProtKB-KW"/>
</dbReference>
<evidence type="ECO:0000256" key="2">
    <source>
        <dbReference type="SAM" id="MobiDB-lite"/>
    </source>
</evidence>
<name>A0ABV3SB80_9GAMM</name>
<protein>
    <submittedName>
        <fullName evidence="5">Sugar transferase</fullName>
        <ecNumber evidence="5">2.7.8.-</ecNumber>
    </submittedName>
</protein>
<organism evidence="5 6">
    <name type="scientific">Spiribacter onubensis</name>
    <dbReference type="NCBI Taxonomy" id="3122420"/>
    <lineage>
        <taxon>Bacteria</taxon>
        <taxon>Pseudomonadati</taxon>
        <taxon>Pseudomonadota</taxon>
        <taxon>Gammaproteobacteria</taxon>
        <taxon>Chromatiales</taxon>
        <taxon>Ectothiorhodospiraceae</taxon>
        <taxon>Spiribacter</taxon>
    </lineage>
</organism>
<feature type="region of interest" description="Disordered" evidence="2">
    <location>
        <begin position="218"/>
        <end position="239"/>
    </location>
</feature>
<keyword evidence="3" id="KW-1133">Transmembrane helix</keyword>
<accession>A0ABV3SB80</accession>
<dbReference type="PANTHER" id="PTHR30576">
    <property type="entry name" value="COLANIC BIOSYNTHESIS UDP-GLUCOSE LIPID CARRIER TRANSFERASE"/>
    <property type="match status" value="1"/>
</dbReference>
<feature type="transmembrane region" description="Helical" evidence="3">
    <location>
        <begin position="184"/>
        <end position="207"/>
    </location>
</feature>
<evidence type="ECO:0000256" key="1">
    <source>
        <dbReference type="ARBA" id="ARBA00006464"/>
    </source>
</evidence>
<feature type="transmembrane region" description="Helical" evidence="3">
    <location>
        <begin position="12"/>
        <end position="32"/>
    </location>
</feature>
<keyword evidence="3" id="KW-0812">Transmembrane</keyword>
<keyword evidence="5" id="KW-0808">Transferase</keyword>
<dbReference type="Pfam" id="PF02397">
    <property type="entry name" value="Bac_transf"/>
    <property type="match status" value="1"/>
</dbReference>
<evidence type="ECO:0000256" key="3">
    <source>
        <dbReference type="SAM" id="Phobius"/>
    </source>
</evidence>
<evidence type="ECO:0000313" key="5">
    <source>
        <dbReference type="EMBL" id="MEX0387403.1"/>
    </source>
</evidence>
<dbReference type="RefSeq" id="WP_367968090.1">
    <property type="nucleotide sequence ID" value="NZ_JBAKFJ010000002.1"/>
</dbReference>
<keyword evidence="3" id="KW-0472">Membrane</keyword>
<gene>
    <name evidence="5" type="ORF">V6X64_10435</name>
</gene>
<feature type="compositionally biased region" description="Polar residues" evidence="2">
    <location>
        <begin position="225"/>
        <end position="239"/>
    </location>
</feature>
<evidence type="ECO:0000313" key="6">
    <source>
        <dbReference type="Proteomes" id="UP001556653"/>
    </source>
</evidence>
<dbReference type="InterPro" id="IPR003362">
    <property type="entry name" value="Bact_transf"/>
</dbReference>
<comment type="similarity">
    <text evidence="1">Belongs to the bacterial sugar transferase family.</text>
</comment>
<sequence length="239" mass="26861">MQRFLDLIFSSLALLVLAPLLVPIMVVLRLTGEGEVFFRQNRVGLGGRPFGLLKFATMLKDSPNIGTGTVTVAHDPRVLPVGRFLRKTKLNELPQLINIWRGEMSVIGPRPQTQRCFDAFPEEAQADIVRVPPGLSGIGSIIFRGEEELYEGFDDPDWVYDTLIMPYKGELERWYVRNRTLRNYFLLIALTAWVVMFPSSGLVWRVFSDLPQPPAELAAHLPGYPSTQPGSQSTHGSHE</sequence>
<evidence type="ECO:0000259" key="4">
    <source>
        <dbReference type="Pfam" id="PF02397"/>
    </source>
</evidence>
<comment type="caution">
    <text evidence="5">The sequence shown here is derived from an EMBL/GenBank/DDBJ whole genome shotgun (WGS) entry which is preliminary data.</text>
</comment>
<dbReference type="Proteomes" id="UP001556653">
    <property type="component" value="Unassembled WGS sequence"/>
</dbReference>
<dbReference type="EMBL" id="JBAKFJ010000002">
    <property type="protein sequence ID" value="MEX0387403.1"/>
    <property type="molecule type" value="Genomic_DNA"/>
</dbReference>
<feature type="domain" description="Bacterial sugar transferase" evidence="4">
    <location>
        <begin position="3"/>
        <end position="196"/>
    </location>
</feature>
<proteinExistence type="inferred from homology"/>
<dbReference type="EC" id="2.7.8.-" evidence="5"/>
<reference evidence="5 6" key="1">
    <citation type="submission" date="2024-02" db="EMBL/GenBank/DDBJ databases">
        <title>New especies of Spiribacter isolated from saline water.</title>
        <authorList>
            <person name="Leon M.J."/>
            <person name="De La Haba R."/>
            <person name="Sanchez-Porro C."/>
            <person name="Ventosa A."/>
        </authorList>
    </citation>
    <scope>NUCLEOTIDE SEQUENCE [LARGE SCALE GENOMIC DNA]</scope>
    <source>
        <strain evidence="6">ag22IC4-227</strain>
    </source>
</reference>
<dbReference type="PANTHER" id="PTHR30576:SF20">
    <property type="entry name" value="QUINOVOSAMINEPHOSPHOTRANSFERAE-RELATED"/>
    <property type="match status" value="1"/>
</dbReference>
<keyword evidence="6" id="KW-1185">Reference proteome</keyword>